<protein>
    <submittedName>
        <fullName evidence="2">Uncharacterized protein</fullName>
    </submittedName>
</protein>
<feature type="region of interest" description="Disordered" evidence="1">
    <location>
        <begin position="1"/>
        <end position="85"/>
    </location>
</feature>
<dbReference type="RefSeq" id="WP_166955785.1">
    <property type="nucleotide sequence ID" value="NZ_JAASQI010000011.1"/>
</dbReference>
<keyword evidence="3" id="KW-1185">Reference proteome</keyword>
<proteinExistence type="predicted"/>
<dbReference type="EMBL" id="JAASQI010000011">
    <property type="protein sequence ID" value="NIJ59918.1"/>
    <property type="molecule type" value="Genomic_DNA"/>
</dbReference>
<organism evidence="2 3">
    <name type="scientific">Pseudochelatococcus lubricantis</name>
    <dbReference type="NCBI Taxonomy" id="1538102"/>
    <lineage>
        <taxon>Bacteria</taxon>
        <taxon>Pseudomonadati</taxon>
        <taxon>Pseudomonadota</taxon>
        <taxon>Alphaproteobacteria</taxon>
        <taxon>Hyphomicrobiales</taxon>
        <taxon>Chelatococcaceae</taxon>
        <taxon>Pseudochelatococcus</taxon>
    </lineage>
</organism>
<evidence type="ECO:0000256" key="1">
    <source>
        <dbReference type="SAM" id="MobiDB-lite"/>
    </source>
</evidence>
<comment type="caution">
    <text evidence="2">The sequence shown here is derived from an EMBL/GenBank/DDBJ whole genome shotgun (WGS) entry which is preliminary data.</text>
</comment>
<evidence type="ECO:0000313" key="3">
    <source>
        <dbReference type="Proteomes" id="UP001429580"/>
    </source>
</evidence>
<feature type="region of interest" description="Disordered" evidence="1">
    <location>
        <begin position="156"/>
        <end position="194"/>
    </location>
</feature>
<gene>
    <name evidence="2" type="ORF">FHS82_003779</name>
</gene>
<sequence>MHAIVRQRTLRYHAASQDTRDHREGDEPRKVDCKLDAGAPEPAGQGIGKPAPLRLQEKSREPVNSETGDCPDKTNRERKPRNLQPAISFRADFFGPRSEQTAEVGNAANPEGDAVLKSIHHLPGGGWQSVRAAITRGWRIDALFDARRHCPIHSAETATDASAHRPAARHPISGCRNMQQPGGTRYDPRLSDKDGQSDITCRVIRIIAA</sequence>
<evidence type="ECO:0000313" key="2">
    <source>
        <dbReference type="EMBL" id="NIJ59918.1"/>
    </source>
</evidence>
<dbReference type="Proteomes" id="UP001429580">
    <property type="component" value="Unassembled WGS sequence"/>
</dbReference>
<feature type="compositionally biased region" description="Basic and acidic residues" evidence="1">
    <location>
        <begin position="18"/>
        <end position="35"/>
    </location>
</feature>
<reference evidence="2 3" key="1">
    <citation type="submission" date="2020-03" db="EMBL/GenBank/DDBJ databases">
        <title>Genomic Encyclopedia of Type Strains, Phase IV (KMG-IV): sequencing the most valuable type-strain genomes for metagenomic binning, comparative biology and taxonomic classification.</title>
        <authorList>
            <person name="Goeker M."/>
        </authorList>
    </citation>
    <scope>NUCLEOTIDE SEQUENCE [LARGE SCALE GENOMIC DNA]</scope>
    <source>
        <strain evidence="2 3">DSM 103870</strain>
    </source>
</reference>
<accession>A0ABX0V437</accession>
<name>A0ABX0V437_9HYPH</name>